<protein>
    <submittedName>
        <fullName evidence="1">Uncharacterized protein</fullName>
    </submittedName>
</protein>
<evidence type="ECO:0000313" key="1">
    <source>
        <dbReference type="EMBL" id="ACD61463.1"/>
    </source>
</evidence>
<name>A0A0K0GR75_XANOP</name>
<sequence length="143" mass="15513">MPSVKCTQARRRALRARHAAPGTRWPHGLRRRPCLACRTAHGAVRTRRSCCWTSIIADGQQTRAGCGLRSACGRKAVTAAVTRSLCARARTVTTRGANGSQRCCTTINAGRSNRLATYAAHISQPRLPARLMLALSRHTVCPP</sequence>
<reference evidence="1 2" key="1">
    <citation type="journal article" date="2008" name="BMC Genomics">
        <title>Genome sequence and rapid evolution of the rice pathogen Xanthomonas oryzae pv. oryzae PXO99A.</title>
        <authorList>
            <person name="Salzberg S.L."/>
            <person name="Sommer D.D."/>
            <person name="Schatz M.C."/>
            <person name="Phillippy A.M."/>
            <person name="Rabinowicz P.D."/>
            <person name="Tsuge S."/>
            <person name="Furutani A."/>
            <person name="Ochiai H."/>
            <person name="Delcher A.L."/>
            <person name="Kelley D."/>
            <person name="Madupu R."/>
            <person name="Puiu D."/>
            <person name="Radune D."/>
            <person name="Shumway M."/>
            <person name="Trapnell C."/>
            <person name="Aparna G."/>
            <person name="Jha G."/>
            <person name="Pandey A."/>
            <person name="Patil P.B."/>
            <person name="Ishihara H."/>
            <person name="Meyer D.F."/>
            <person name="Szurek B."/>
            <person name="Verdier V."/>
            <person name="Koebnik R."/>
            <person name="Dow J.M."/>
            <person name="Ryan R.P."/>
            <person name="Hirata H."/>
            <person name="Tsuyumu S."/>
            <person name="Won Lee S."/>
            <person name="Seo Y.S."/>
            <person name="Sriariyanum M."/>
            <person name="Ronald P.C."/>
            <person name="Sonti R.V."/>
            <person name="Van Sluys M.A."/>
            <person name="Leach J.E."/>
            <person name="White F.F."/>
            <person name="Bogdanove A.J."/>
        </authorList>
    </citation>
    <scope>NUCLEOTIDE SEQUENCE [LARGE SCALE GENOMIC DNA]</scope>
    <source>
        <strain evidence="1 2">PXO99A</strain>
    </source>
</reference>
<organism evidence="1 2">
    <name type="scientific">Xanthomonas oryzae pv. oryzae (strain PXO99A)</name>
    <dbReference type="NCBI Taxonomy" id="360094"/>
    <lineage>
        <taxon>Bacteria</taxon>
        <taxon>Pseudomonadati</taxon>
        <taxon>Pseudomonadota</taxon>
        <taxon>Gammaproteobacteria</taxon>
        <taxon>Lysobacterales</taxon>
        <taxon>Lysobacteraceae</taxon>
        <taxon>Xanthomonas</taxon>
    </lineage>
</organism>
<accession>A0A0K0GR75</accession>
<gene>
    <name evidence="1" type="ordered locus">PXO_02751</name>
</gene>
<proteinExistence type="predicted"/>
<dbReference type="KEGG" id="xop:PXO_02751"/>
<dbReference type="EMBL" id="CP000967">
    <property type="protein sequence ID" value="ACD61463.1"/>
    <property type="molecule type" value="Genomic_DNA"/>
</dbReference>
<evidence type="ECO:0000313" key="2">
    <source>
        <dbReference type="Proteomes" id="UP000001740"/>
    </source>
</evidence>
<dbReference type="Proteomes" id="UP000001740">
    <property type="component" value="Chromosome"/>
</dbReference>
<dbReference type="HOGENOM" id="CLU_1805434_0_0_6"/>
<dbReference type="AlphaFoldDB" id="A0A0K0GR75"/>